<evidence type="ECO:0000313" key="3">
    <source>
        <dbReference type="Proteomes" id="UP000268033"/>
    </source>
</evidence>
<proteinExistence type="predicted"/>
<accession>A0A3N1PV70</accession>
<gene>
    <name evidence="2" type="ORF">EDC28_101336</name>
</gene>
<evidence type="ECO:0000259" key="1">
    <source>
        <dbReference type="Pfam" id="PF01863"/>
    </source>
</evidence>
<reference evidence="2 3" key="1">
    <citation type="submission" date="2018-11" db="EMBL/GenBank/DDBJ databases">
        <title>Genomic Encyclopedia of Type Strains, Phase IV (KMG-IV): sequencing the most valuable type-strain genomes for metagenomic binning, comparative biology and taxonomic classification.</title>
        <authorList>
            <person name="Goeker M."/>
        </authorList>
    </citation>
    <scope>NUCLEOTIDE SEQUENCE [LARGE SCALE GENOMIC DNA]</scope>
    <source>
        <strain evidence="2 3">DSM 21945</strain>
    </source>
</reference>
<protein>
    <recommendedName>
        <fullName evidence="1">YgjP-like metallopeptidase domain-containing protein</fullName>
    </recommendedName>
</protein>
<dbReference type="Proteomes" id="UP000268033">
    <property type="component" value="Unassembled WGS sequence"/>
</dbReference>
<dbReference type="InterPro" id="IPR053136">
    <property type="entry name" value="UTP_pyrophosphatase-like"/>
</dbReference>
<sequence length="162" mass="19078">MLKYLQGYPESIQVQAQDLIDNDKLGLYLERKYPERHQVQSDKALYQLARELKEQYMRNAPPLASARFDAKLSPVKHTLGLHTYQAQVQGSKLKTRNSLTIAALFREGPPQFLSMILAHELAHFQEKDHNKRFYQLCCHIEPAYHQLELDTRLWLTWRDSQK</sequence>
<feature type="domain" description="YgjP-like metallopeptidase" evidence="1">
    <location>
        <begin position="36"/>
        <end position="147"/>
    </location>
</feature>
<dbReference type="STRING" id="584787.GCA_001247655_01925"/>
<name>A0A3N1PV70_9GAMM</name>
<dbReference type="PANTHER" id="PTHR30399:SF1">
    <property type="entry name" value="UTP PYROPHOSPHATASE"/>
    <property type="match status" value="1"/>
</dbReference>
<dbReference type="InterPro" id="IPR002725">
    <property type="entry name" value="YgjP-like_metallopeptidase"/>
</dbReference>
<comment type="caution">
    <text evidence="2">The sequence shown here is derived from an EMBL/GenBank/DDBJ whole genome shotgun (WGS) entry which is preliminary data.</text>
</comment>
<organism evidence="2 3">
    <name type="scientific">Gallaecimonas pentaromativorans</name>
    <dbReference type="NCBI Taxonomy" id="584787"/>
    <lineage>
        <taxon>Bacteria</taxon>
        <taxon>Pseudomonadati</taxon>
        <taxon>Pseudomonadota</taxon>
        <taxon>Gammaproteobacteria</taxon>
        <taxon>Enterobacterales</taxon>
        <taxon>Gallaecimonadaceae</taxon>
        <taxon>Gallaecimonas</taxon>
    </lineage>
</organism>
<dbReference type="PANTHER" id="PTHR30399">
    <property type="entry name" value="UNCHARACTERIZED PROTEIN YGJP"/>
    <property type="match status" value="1"/>
</dbReference>
<keyword evidence="3" id="KW-1185">Reference proteome</keyword>
<dbReference type="Pfam" id="PF01863">
    <property type="entry name" value="YgjP-like"/>
    <property type="match status" value="1"/>
</dbReference>
<dbReference type="EMBL" id="RJUL01000001">
    <property type="protein sequence ID" value="ROQ30650.1"/>
    <property type="molecule type" value="Genomic_DNA"/>
</dbReference>
<dbReference type="Gene3D" id="3.30.2010.10">
    <property type="entry name" value="Metalloproteases ('zincins'), catalytic domain"/>
    <property type="match status" value="1"/>
</dbReference>
<dbReference type="RefSeq" id="WP_123420457.1">
    <property type="nucleotide sequence ID" value="NZ_JBLXAC010000002.1"/>
</dbReference>
<evidence type="ECO:0000313" key="2">
    <source>
        <dbReference type="EMBL" id="ROQ30650.1"/>
    </source>
</evidence>
<dbReference type="AlphaFoldDB" id="A0A3N1PV70"/>